<evidence type="ECO:0000313" key="5">
    <source>
        <dbReference type="EMBL" id="KIM52655.1"/>
    </source>
</evidence>
<evidence type="ECO:0000256" key="1">
    <source>
        <dbReference type="ARBA" id="ARBA00022664"/>
    </source>
</evidence>
<dbReference type="Proteomes" id="UP000053989">
    <property type="component" value="Unassembled WGS sequence"/>
</dbReference>
<dbReference type="HOGENOM" id="CLU_484979_0_0_1"/>
<feature type="region of interest" description="Disordered" evidence="3">
    <location>
        <begin position="307"/>
        <end position="364"/>
    </location>
</feature>
<feature type="region of interest" description="Disordered" evidence="3">
    <location>
        <begin position="52"/>
        <end position="80"/>
    </location>
</feature>
<feature type="region of interest" description="Disordered" evidence="3">
    <location>
        <begin position="267"/>
        <end position="289"/>
    </location>
</feature>
<feature type="region of interest" description="Disordered" evidence="3">
    <location>
        <begin position="209"/>
        <end position="239"/>
    </location>
</feature>
<organism evidence="5 6">
    <name type="scientific">Scleroderma citrinum Foug A</name>
    <dbReference type="NCBI Taxonomy" id="1036808"/>
    <lineage>
        <taxon>Eukaryota</taxon>
        <taxon>Fungi</taxon>
        <taxon>Dikarya</taxon>
        <taxon>Basidiomycota</taxon>
        <taxon>Agaricomycotina</taxon>
        <taxon>Agaricomycetes</taxon>
        <taxon>Agaricomycetidae</taxon>
        <taxon>Boletales</taxon>
        <taxon>Sclerodermatineae</taxon>
        <taxon>Sclerodermataceae</taxon>
        <taxon>Scleroderma</taxon>
    </lineage>
</organism>
<dbReference type="SMART" id="SM00343">
    <property type="entry name" value="ZnF_C2HC"/>
    <property type="match status" value="1"/>
</dbReference>
<reference evidence="5 6" key="1">
    <citation type="submission" date="2014-04" db="EMBL/GenBank/DDBJ databases">
        <authorList>
            <consortium name="DOE Joint Genome Institute"/>
            <person name="Kuo A."/>
            <person name="Kohler A."/>
            <person name="Nagy L.G."/>
            <person name="Floudas D."/>
            <person name="Copeland A."/>
            <person name="Barry K.W."/>
            <person name="Cichocki N."/>
            <person name="Veneault-Fourrey C."/>
            <person name="LaButti K."/>
            <person name="Lindquist E.A."/>
            <person name="Lipzen A."/>
            <person name="Lundell T."/>
            <person name="Morin E."/>
            <person name="Murat C."/>
            <person name="Sun H."/>
            <person name="Tunlid A."/>
            <person name="Henrissat B."/>
            <person name="Grigoriev I.V."/>
            <person name="Hibbett D.S."/>
            <person name="Martin F."/>
            <person name="Nordberg H.P."/>
            <person name="Cantor M.N."/>
            <person name="Hua S.X."/>
        </authorList>
    </citation>
    <scope>NUCLEOTIDE SEQUENCE [LARGE SCALE GENOMIC DNA]</scope>
    <source>
        <strain evidence="5 6">Foug A</strain>
    </source>
</reference>
<reference evidence="6" key="2">
    <citation type="submission" date="2015-01" db="EMBL/GenBank/DDBJ databases">
        <title>Evolutionary Origins and Diversification of the Mycorrhizal Mutualists.</title>
        <authorList>
            <consortium name="DOE Joint Genome Institute"/>
            <consortium name="Mycorrhizal Genomics Consortium"/>
            <person name="Kohler A."/>
            <person name="Kuo A."/>
            <person name="Nagy L.G."/>
            <person name="Floudas D."/>
            <person name="Copeland A."/>
            <person name="Barry K.W."/>
            <person name="Cichocki N."/>
            <person name="Veneault-Fourrey C."/>
            <person name="LaButti K."/>
            <person name="Lindquist E.A."/>
            <person name="Lipzen A."/>
            <person name="Lundell T."/>
            <person name="Morin E."/>
            <person name="Murat C."/>
            <person name="Riley R."/>
            <person name="Ohm R."/>
            <person name="Sun H."/>
            <person name="Tunlid A."/>
            <person name="Henrissat B."/>
            <person name="Grigoriev I.V."/>
            <person name="Hibbett D.S."/>
            <person name="Martin F."/>
        </authorList>
    </citation>
    <scope>NUCLEOTIDE SEQUENCE [LARGE SCALE GENOMIC DNA]</scope>
    <source>
        <strain evidence="6">Foug A</strain>
    </source>
</reference>
<dbReference type="OrthoDB" id="2690296at2759"/>
<feature type="region of interest" description="Disordered" evidence="3">
    <location>
        <begin position="96"/>
        <end position="176"/>
    </location>
</feature>
<dbReference type="GO" id="GO:0008270">
    <property type="term" value="F:zinc ion binding"/>
    <property type="evidence" value="ECO:0007669"/>
    <property type="project" value="UniProtKB-KW"/>
</dbReference>
<keyword evidence="2" id="KW-0479">Metal-binding</keyword>
<proteinExistence type="predicted"/>
<dbReference type="InterPro" id="IPR036875">
    <property type="entry name" value="Znf_CCHC_sf"/>
</dbReference>
<dbReference type="InterPro" id="IPR001878">
    <property type="entry name" value="Znf_CCHC"/>
</dbReference>
<dbReference type="GO" id="GO:0006397">
    <property type="term" value="P:mRNA processing"/>
    <property type="evidence" value="ECO:0007669"/>
    <property type="project" value="UniProtKB-KW"/>
</dbReference>
<feature type="compositionally biased region" description="Basic and acidic residues" evidence="3">
    <location>
        <begin position="269"/>
        <end position="289"/>
    </location>
</feature>
<sequence length="562" mass="62936">MPMSERIVNTRYNLRRTVHVRARSAPSSPEAVAKGNDTPVEANRLYSDVMKAKDSAPSCASDVSPDSRNFSSEYPDGQRSSEAVIAKQLQEVVADRDTSTMKGLPGTPGSALTSIYPTPVPTEGKNNGDDRVGWTTVTRKSRHGSPAKDSHRESLTKKSCRELQTKESVSKRQLMPEQERTVQEAIKQLTKDQQRKIYERQCVTGVIGIKKPGTKSTSSRGERPSNLKGKGPDPRNWGTLSMCEDELDLQAQCEALASWKAAEELAQSEQRRKTDFSAKGEESDTEAQREAIASWNKVYELIKRELSSRDSSARAPSSDGSTRRPSPEGRPATVLSPKIEKAVKTKERKSHREHEDKPQDKSCHERHKAKGLCFVCHKSGHFSRDCPERKKVPSTLDKPPDIENFGIDTDFGDVENQRQLSTCSQDSELTVNNIHIIGDNDESDNDVELDDLPEIVSNDLETEVMILSELDNNTSMKQDTREYNPWIGDPLGLRAEEQLIGICYLGDDHLSLGVFDSARFCIYQVEGDRHIVIESERNELRDGNSIYVPDELLRDPHFDIVQ</sequence>
<keyword evidence="2" id="KW-0863">Zinc-finger</keyword>
<name>A0A0C3CVT7_9AGAM</name>
<accession>A0A0C3CVT7</accession>
<evidence type="ECO:0000259" key="4">
    <source>
        <dbReference type="PROSITE" id="PS50158"/>
    </source>
</evidence>
<keyword evidence="1" id="KW-0507">mRNA processing</keyword>
<keyword evidence="2" id="KW-0862">Zinc</keyword>
<dbReference type="SUPFAM" id="SSF57756">
    <property type="entry name" value="Retrovirus zinc finger-like domains"/>
    <property type="match status" value="1"/>
</dbReference>
<feature type="domain" description="CCHC-type" evidence="4">
    <location>
        <begin position="373"/>
        <end position="388"/>
    </location>
</feature>
<dbReference type="STRING" id="1036808.A0A0C3CVT7"/>
<dbReference type="GO" id="GO:0003676">
    <property type="term" value="F:nucleic acid binding"/>
    <property type="evidence" value="ECO:0007669"/>
    <property type="project" value="InterPro"/>
</dbReference>
<evidence type="ECO:0000256" key="2">
    <source>
        <dbReference type="PROSITE-ProRule" id="PRU00047"/>
    </source>
</evidence>
<dbReference type="PROSITE" id="PS50158">
    <property type="entry name" value="ZF_CCHC"/>
    <property type="match status" value="1"/>
</dbReference>
<dbReference type="AlphaFoldDB" id="A0A0C3CVT7"/>
<dbReference type="EMBL" id="KN822204">
    <property type="protein sequence ID" value="KIM52655.1"/>
    <property type="molecule type" value="Genomic_DNA"/>
</dbReference>
<feature type="compositionally biased region" description="Basic and acidic residues" evidence="3">
    <location>
        <begin position="220"/>
        <end position="233"/>
    </location>
</feature>
<evidence type="ECO:0000256" key="3">
    <source>
        <dbReference type="SAM" id="MobiDB-lite"/>
    </source>
</evidence>
<dbReference type="InParanoid" id="A0A0C3CVT7"/>
<protein>
    <recommendedName>
        <fullName evidence="4">CCHC-type domain-containing protein</fullName>
    </recommendedName>
</protein>
<feature type="compositionally biased region" description="Basic and acidic residues" evidence="3">
    <location>
        <begin position="338"/>
        <end position="363"/>
    </location>
</feature>
<feature type="compositionally biased region" description="Basic and acidic residues" evidence="3">
    <location>
        <begin position="146"/>
        <end position="170"/>
    </location>
</feature>
<keyword evidence="6" id="KW-1185">Reference proteome</keyword>
<gene>
    <name evidence="5" type="ORF">SCLCIDRAFT_32498</name>
</gene>
<dbReference type="Pfam" id="PF00098">
    <property type="entry name" value="zf-CCHC"/>
    <property type="match status" value="1"/>
</dbReference>
<dbReference type="Gene3D" id="4.10.60.10">
    <property type="entry name" value="Zinc finger, CCHC-type"/>
    <property type="match status" value="1"/>
</dbReference>
<evidence type="ECO:0000313" key="6">
    <source>
        <dbReference type="Proteomes" id="UP000053989"/>
    </source>
</evidence>